<dbReference type="GO" id="GO:0046872">
    <property type="term" value="F:metal ion binding"/>
    <property type="evidence" value="ECO:0007669"/>
    <property type="project" value="UniProtKB-KW"/>
</dbReference>
<feature type="transmembrane region" description="Helical" evidence="7">
    <location>
        <begin position="306"/>
        <end position="328"/>
    </location>
</feature>
<feature type="transmembrane region" description="Helical" evidence="7">
    <location>
        <begin position="202"/>
        <end position="223"/>
    </location>
</feature>
<protein>
    <submittedName>
        <fullName evidence="8">Uncharacterized protein</fullName>
    </submittedName>
</protein>
<feature type="binding site" evidence="6">
    <location>
        <position position="277"/>
    </location>
    <ligand>
        <name>Zn(2+)</name>
        <dbReference type="ChEBI" id="CHEBI:29105"/>
    </ligand>
</feature>
<evidence type="ECO:0000256" key="7">
    <source>
        <dbReference type="SAM" id="Phobius"/>
    </source>
</evidence>
<comment type="caution">
    <text evidence="8">The sequence shown here is derived from an EMBL/GenBank/DDBJ whole genome shotgun (WGS) entry which is preliminary data.</text>
</comment>
<dbReference type="PANTHER" id="PTHR20855:SF92">
    <property type="entry name" value="PROGESTIN AND ADIPOQ RECEPTOR FAMILY MEMBER 3-LIKE"/>
    <property type="match status" value="1"/>
</dbReference>
<dbReference type="EMBL" id="JAIWYP010000003">
    <property type="protein sequence ID" value="KAH3852067.1"/>
    <property type="molecule type" value="Genomic_DNA"/>
</dbReference>
<keyword evidence="3 7" id="KW-0812">Transmembrane</keyword>
<evidence type="ECO:0000313" key="9">
    <source>
        <dbReference type="Proteomes" id="UP000828390"/>
    </source>
</evidence>
<feature type="transmembrane region" description="Helical" evidence="7">
    <location>
        <begin position="235"/>
        <end position="256"/>
    </location>
</feature>
<evidence type="ECO:0000256" key="6">
    <source>
        <dbReference type="PIRSR" id="PIRSR604254-1"/>
    </source>
</evidence>
<feature type="binding site" evidence="6">
    <location>
        <position position="119"/>
    </location>
    <ligand>
        <name>Zn(2+)</name>
        <dbReference type="ChEBI" id="CHEBI:29105"/>
    </ligand>
</feature>
<accession>A0A9D4L4Y9</accession>
<feature type="transmembrane region" description="Helical" evidence="7">
    <location>
        <begin position="97"/>
        <end position="118"/>
    </location>
</feature>
<proteinExistence type="inferred from homology"/>
<evidence type="ECO:0000256" key="4">
    <source>
        <dbReference type="ARBA" id="ARBA00022989"/>
    </source>
</evidence>
<reference evidence="8" key="1">
    <citation type="journal article" date="2019" name="bioRxiv">
        <title>The Genome of the Zebra Mussel, Dreissena polymorpha: A Resource for Invasive Species Research.</title>
        <authorList>
            <person name="McCartney M.A."/>
            <person name="Auch B."/>
            <person name="Kono T."/>
            <person name="Mallez S."/>
            <person name="Zhang Y."/>
            <person name="Obille A."/>
            <person name="Becker A."/>
            <person name="Abrahante J.E."/>
            <person name="Garbe J."/>
            <person name="Badalamenti J.P."/>
            <person name="Herman A."/>
            <person name="Mangelson H."/>
            <person name="Liachko I."/>
            <person name="Sullivan S."/>
            <person name="Sone E.D."/>
            <person name="Koren S."/>
            <person name="Silverstein K.A.T."/>
            <person name="Beckman K.B."/>
            <person name="Gohl D.M."/>
        </authorList>
    </citation>
    <scope>NUCLEOTIDE SEQUENCE</scope>
    <source>
        <strain evidence="8">Duluth1</strain>
        <tissue evidence="8">Whole animal</tissue>
    </source>
</reference>
<keyword evidence="4 7" id="KW-1133">Transmembrane helix</keyword>
<evidence type="ECO:0000313" key="8">
    <source>
        <dbReference type="EMBL" id="KAH3852067.1"/>
    </source>
</evidence>
<dbReference type="GO" id="GO:0038023">
    <property type="term" value="F:signaling receptor activity"/>
    <property type="evidence" value="ECO:0007669"/>
    <property type="project" value="TreeGrafter"/>
</dbReference>
<evidence type="ECO:0000256" key="1">
    <source>
        <dbReference type="ARBA" id="ARBA00004141"/>
    </source>
</evidence>
<dbReference type="Proteomes" id="UP000828390">
    <property type="component" value="Unassembled WGS sequence"/>
</dbReference>
<dbReference type="InterPro" id="IPR004254">
    <property type="entry name" value="AdipoR/HlyIII-related"/>
</dbReference>
<dbReference type="PANTHER" id="PTHR20855">
    <property type="entry name" value="ADIPOR/PROGESTIN RECEPTOR-RELATED"/>
    <property type="match status" value="1"/>
</dbReference>
<keyword evidence="6" id="KW-0479">Metal-binding</keyword>
<comment type="similarity">
    <text evidence="2">Belongs to the ADIPOR family.</text>
</comment>
<keyword evidence="6" id="KW-0862">Zinc</keyword>
<organism evidence="8 9">
    <name type="scientific">Dreissena polymorpha</name>
    <name type="common">Zebra mussel</name>
    <name type="synonym">Mytilus polymorpha</name>
    <dbReference type="NCBI Taxonomy" id="45954"/>
    <lineage>
        <taxon>Eukaryota</taxon>
        <taxon>Metazoa</taxon>
        <taxon>Spiralia</taxon>
        <taxon>Lophotrochozoa</taxon>
        <taxon>Mollusca</taxon>
        <taxon>Bivalvia</taxon>
        <taxon>Autobranchia</taxon>
        <taxon>Heteroconchia</taxon>
        <taxon>Euheterodonta</taxon>
        <taxon>Imparidentia</taxon>
        <taxon>Neoheterodontei</taxon>
        <taxon>Myida</taxon>
        <taxon>Dreissenoidea</taxon>
        <taxon>Dreissenidae</taxon>
        <taxon>Dreissena</taxon>
    </lineage>
</organism>
<evidence type="ECO:0000256" key="5">
    <source>
        <dbReference type="ARBA" id="ARBA00023136"/>
    </source>
</evidence>
<dbReference type="AlphaFoldDB" id="A0A9D4L4Y9"/>
<keyword evidence="5 7" id="KW-0472">Membrane</keyword>
<evidence type="ECO:0000256" key="2">
    <source>
        <dbReference type="ARBA" id="ARBA00007018"/>
    </source>
</evidence>
<dbReference type="GO" id="GO:0016020">
    <property type="term" value="C:membrane"/>
    <property type="evidence" value="ECO:0007669"/>
    <property type="project" value="UniProtKB-SubCell"/>
</dbReference>
<sequence>MSTSTLRQLIEQTIEGIPWQTKLQPTLPVEHVPHVLHEPAILTGYRLTGQSWKYYMYSLFQLHNESVNVWTHLIGCCILLHKLYGYFEEFNLHKDKVLTTLLVFGISCLICLFTSAMVHLLHSKSPHVHFVAFMIDYIGATIASFGAGIAGIYGNSEKAVYTALEPFYLPLMFVSSYLNFVNLCAAKIWYGHDPHNLKRKYMFILGMGIQAIINMAPFAPRYVTCYCDATCSLTSLNLLTTIQIVFILEALAFAAHQPEKTWPGKFDIFGHGHQIFHVLIVVNHVLQLESIYSDHVSGLTNHSEPGLLTITITMVVLYLAEAVTLYFMCGHVGSCLQRVEALNGKKCH</sequence>
<comment type="subcellular location">
    <subcellularLocation>
        <location evidence="1">Membrane</location>
        <topology evidence="1">Multi-pass membrane protein</topology>
    </subcellularLocation>
</comment>
<reference evidence="8" key="2">
    <citation type="submission" date="2020-11" db="EMBL/GenBank/DDBJ databases">
        <authorList>
            <person name="McCartney M.A."/>
            <person name="Auch B."/>
            <person name="Kono T."/>
            <person name="Mallez S."/>
            <person name="Becker A."/>
            <person name="Gohl D.M."/>
            <person name="Silverstein K.A.T."/>
            <person name="Koren S."/>
            <person name="Bechman K.B."/>
            <person name="Herman A."/>
            <person name="Abrahante J.E."/>
            <person name="Garbe J."/>
        </authorList>
    </citation>
    <scope>NUCLEOTIDE SEQUENCE</scope>
    <source>
        <strain evidence="8">Duluth1</strain>
        <tissue evidence="8">Whole animal</tissue>
    </source>
</reference>
<name>A0A9D4L4Y9_DREPO</name>
<dbReference type="Pfam" id="PF03006">
    <property type="entry name" value="HlyIII"/>
    <property type="match status" value="1"/>
</dbReference>
<evidence type="ECO:0000256" key="3">
    <source>
        <dbReference type="ARBA" id="ARBA00022692"/>
    </source>
</evidence>
<feature type="binding site" evidence="6">
    <location>
        <position position="273"/>
    </location>
    <ligand>
        <name>Zn(2+)</name>
        <dbReference type="ChEBI" id="CHEBI:29105"/>
    </ligand>
</feature>
<feature type="transmembrane region" description="Helical" evidence="7">
    <location>
        <begin position="130"/>
        <end position="155"/>
    </location>
</feature>
<gene>
    <name evidence="8" type="ORF">DPMN_094563</name>
</gene>
<feature type="transmembrane region" description="Helical" evidence="7">
    <location>
        <begin position="167"/>
        <end position="190"/>
    </location>
</feature>
<keyword evidence="9" id="KW-1185">Reference proteome</keyword>